<reference evidence="2" key="1">
    <citation type="submission" date="2017-02" db="UniProtKB">
        <authorList>
            <consortium name="WormBaseParasite"/>
        </authorList>
    </citation>
    <scope>IDENTIFICATION</scope>
</reference>
<dbReference type="InterPro" id="IPR029058">
    <property type="entry name" value="AB_hydrolase_fold"/>
</dbReference>
<dbReference type="Gene3D" id="3.40.50.1820">
    <property type="entry name" value="alpha/beta hydrolase"/>
    <property type="match status" value="1"/>
</dbReference>
<name>A0A0N5BA14_STREA</name>
<dbReference type="PANTHER" id="PTHR47533:SF6">
    <property type="entry name" value="PROTEIN CBG08091"/>
    <property type="match status" value="1"/>
</dbReference>
<accession>A0A0N5BA14</accession>
<dbReference type="WBParaSite" id="SPAL_0000288300.1">
    <property type="protein sequence ID" value="SPAL_0000288300.1"/>
    <property type="gene ID" value="SPAL_0000288300"/>
</dbReference>
<proteinExistence type="predicted"/>
<dbReference type="Pfam" id="PF06342">
    <property type="entry name" value="DUF1057"/>
    <property type="match status" value="1"/>
</dbReference>
<dbReference type="SUPFAM" id="SSF53474">
    <property type="entry name" value="alpha/beta-Hydrolases"/>
    <property type="match status" value="1"/>
</dbReference>
<sequence>MGLITRVFNNIMKKKPIQKALRKLPNPENGEKFLKTDSIIAITGKKEKVNVDAITLDTMPNGSKNGTIIALPGTPGSHLDFKYMLPFFIEKQYRFIGINYPGYGFTKGDDRFTERNVEKYNFIKSVMEARKISNSEKVIFMGHSRGTKFALELAGTYDEKSTKGVVLINGVGIRKHRGIRPFWPIYLFSKLWEIFPFARKQLINPIIHITYNNLGLKTTSPEMSSRSLRSISYFDLPSQKKFVDLVNKRDTKVLQLGGGKDWLIEKDITIEFANLFNNMKFIESNKQDDDEEIIDKISKNFNNGAKGVSVYFEKEGHFLNKFRATVIANAIHEIFKGSEEQIRNKLHVSFTIVPIFV</sequence>
<evidence type="ECO:0000313" key="2">
    <source>
        <dbReference type="WBParaSite" id="SPAL_0000288300.1"/>
    </source>
</evidence>
<keyword evidence="1" id="KW-1185">Reference proteome</keyword>
<evidence type="ECO:0000313" key="1">
    <source>
        <dbReference type="Proteomes" id="UP000046392"/>
    </source>
</evidence>
<protein>
    <submittedName>
        <fullName evidence="2">Hydrolase_4 domain-containing protein</fullName>
    </submittedName>
</protein>
<dbReference type="InterPro" id="IPR010463">
    <property type="entry name" value="DUF1057"/>
</dbReference>
<dbReference type="PANTHER" id="PTHR47533">
    <property type="entry name" value="PROTEIN CBG21859"/>
    <property type="match status" value="1"/>
</dbReference>
<dbReference type="ESTHER" id="strea-a0a0n5ba14">
    <property type="family name" value="Duf_1057"/>
</dbReference>
<dbReference type="Proteomes" id="UP000046392">
    <property type="component" value="Unplaced"/>
</dbReference>
<dbReference type="AlphaFoldDB" id="A0A0N5BA14"/>
<organism evidence="1 2">
    <name type="scientific">Strongyloides papillosus</name>
    <name type="common">Intestinal threadworm</name>
    <dbReference type="NCBI Taxonomy" id="174720"/>
    <lineage>
        <taxon>Eukaryota</taxon>
        <taxon>Metazoa</taxon>
        <taxon>Ecdysozoa</taxon>
        <taxon>Nematoda</taxon>
        <taxon>Chromadorea</taxon>
        <taxon>Rhabditida</taxon>
        <taxon>Tylenchina</taxon>
        <taxon>Panagrolaimomorpha</taxon>
        <taxon>Strongyloidoidea</taxon>
        <taxon>Strongyloididae</taxon>
        <taxon>Strongyloides</taxon>
    </lineage>
</organism>